<comment type="similarity">
    <text evidence="2 9">Belongs to the snRNP Sm proteins family.</text>
</comment>
<evidence type="ECO:0000256" key="2">
    <source>
        <dbReference type="ARBA" id="ARBA00006850"/>
    </source>
</evidence>
<dbReference type="GO" id="GO:0005686">
    <property type="term" value="C:U2 snRNP"/>
    <property type="evidence" value="ECO:0007669"/>
    <property type="project" value="TreeGrafter"/>
</dbReference>
<name>A0A8D2H608_UROPR</name>
<dbReference type="GO" id="GO:0005829">
    <property type="term" value="C:cytosol"/>
    <property type="evidence" value="ECO:0007669"/>
    <property type="project" value="UniProtKB-SubCell"/>
</dbReference>
<accession>A0A8D2H608</accession>
<evidence type="ECO:0000256" key="5">
    <source>
        <dbReference type="ARBA" id="ARBA00022884"/>
    </source>
</evidence>
<evidence type="ECO:0000256" key="8">
    <source>
        <dbReference type="ARBA" id="ARBA00023274"/>
    </source>
</evidence>
<dbReference type="InterPro" id="IPR034098">
    <property type="entry name" value="Sm_G"/>
</dbReference>
<dbReference type="Proteomes" id="UP000694417">
    <property type="component" value="Unplaced"/>
</dbReference>
<reference evidence="11" key="2">
    <citation type="submission" date="2025-09" db="UniProtKB">
        <authorList>
            <consortium name="Ensembl"/>
        </authorList>
    </citation>
    <scope>IDENTIFICATION</scope>
</reference>
<dbReference type="GO" id="GO:0043186">
    <property type="term" value="C:P granule"/>
    <property type="evidence" value="ECO:0007669"/>
    <property type="project" value="TreeGrafter"/>
</dbReference>
<keyword evidence="12" id="KW-1185">Reference proteome</keyword>
<dbReference type="SMART" id="SM00651">
    <property type="entry name" value="Sm"/>
    <property type="match status" value="1"/>
</dbReference>
<evidence type="ECO:0000259" key="10">
    <source>
        <dbReference type="PROSITE" id="PS52002"/>
    </source>
</evidence>
<comment type="function">
    <text evidence="9">Plays role in pre-mRNA splicing as core component of the SMN-Sm complex that mediates spliceosomal snRNP assembly and as component of the spliceosomal U1, U2, U4 and U5 small nuclear ribonucleoproteins (snRNPs), the building blocks of the spliceosome. Component of both the pre-catalytic spliceosome B complex and activated spliceosome C complexes. Is also a component of the minor U12 spliceosome. As part of the U7 snRNP it is involved in histone 3'-end processing.</text>
</comment>
<evidence type="ECO:0000256" key="4">
    <source>
        <dbReference type="ARBA" id="ARBA00022728"/>
    </source>
</evidence>
<dbReference type="Ensembl" id="ENSUPAT00010010508.1">
    <property type="protein sequence ID" value="ENSUPAP00010009131.1"/>
    <property type="gene ID" value="ENSUPAG00010007384.1"/>
</dbReference>
<keyword evidence="9" id="KW-0963">Cytoplasm</keyword>
<dbReference type="GO" id="GO:0097526">
    <property type="term" value="C:spliceosomal tri-snRNP complex"/>
    <property type="evidence" value="ECO:0007669"/>
    <property type="project" value="TreeGrafter"/>
</dbReference>
<evidence type="ECO:0000256" key="9">
    <source>
        <dbReference type="RuleBase" id="RU365052"/>
    </source>
</evidence>
<evidence type="ECO:0000256" key="1">
    <source>
        <dbReference type="ARBA" id="ARBA00004123"/>
    </source>
</evidence>
<dbReference type="FunFam" id="2.30.30.100:FF:000017">
    <property type="entry name" value="Small nuclear ribonucleoprotein G"/>
    <property type="match status" value="1"/>
</dbReference>
<dbReference type="GO" id="GO:0071013">
    <property type="term" value="C:catalytic step 2 spliceosome"/>
    <property type="evidence" value="ECO:0007669"/>
    <property type="project" value="TreeGrafter"/>
</dbReference>
<comment type="subcellular location">
    <subcellularLocation>
        <location evidence="9">Cytoplasm</location>
        <location evidence="9">Cytosol</location>
    </subcellularLocation>
    <subcellularLocation>
        <location evidence="1 9">Nucleus</location>
    </subcellularLocation>
    <text evidence="9">SMN-mediated assembly into core snRNPs occurs in the cytosol before SMN-mediated transport to the nucleus to be included in spliceosomes.</text>
</comment>
<dbReference type="Pfam" id="PF01423">
    <property type="entry name" value="LSM"/>
    <property type="match status" value="1"/>
</dbReference>
<dbReference type="PROSITE" id="PS52002">
    <property type="entry name" value="SM"/>
    <property type="match status" value="1"/>
</dbReference>
<dbReference type="GO" id="GO:0034719">
    <property type="term" value="C:SMN-Sm protein complex"/>
    <property type="evidence" value="ECO:0007669"/>
    <property type="project" value="TreeGrafter"/>
</dbReference>
<dbReference type="InterPro" id="IPR047575">
    <property type="entry name" value="Sm"/>
</dbReference>
<evidence type="ECO:0000313" key="11">
    <source>
        <dbReference type="Ensembl" id="ENSUPAP00010009131.1"/>
    </source>
</evidence>
<protein>
    <recommendedName>
        <fullName evidence="9">Small nuclear ribonucleoprotein G</fullName>
        <shortName evidence="9">snRNP-G</shortName>
    </recommendedName>
</protein>
<dbReference type="SUPFAM" id="SSF50182">
    <property type="entry name" value="Sm-like ribonucleoproteins"/>
    <property type="match status" value="1"/>
</dbReference>
<keyword evidence="5 9" id="KW-0694">RNA-binding</keyword>
<proteinExistence type="inferred from homology"/>
<evidence type="ECO:0000256" key="3">
    <source>
        <dbReference type="ARBA" id="ARBA00022664"/>
    </source>
</evidence>
<keyword evidence="8 9" id="KW-0687">Ribonucleoprotein</keyword>
<dbReference type="PANTHER" id="PTHR10553">
    <property type="entry name" value="SMALL NUCLEAR RIBONUCLEOPROTEIN"/>
    <property type="match status" value="1"/>
</dbReference>
<keyword evidence="4 9" id="KW-0747">Spliceosome</keyword>
<dbReference type="GO" id="GO:0005682">
    <property type="term" value="C:U5 snRNP"/>
    <property type="evidence" value="ECO:0007669"/>
    <property type="project" value="TreeGrafter"/>
</dbReference>
<dbReference type="CDD" id="cd01719">
    <property type="entry name" value="Sm_G"/>
    <property type="match status" value="1"/>
</dbReference>
<dbReference type="GeneTree" id="ENSGT00510000046985"/>
<keyword evidence="6 9" id="KW-0508">mRNA splicing</keyword>
<dbReference type="GO" id="GO:0000387">
    <property type="term" value="P:spliceosomal snRNP assembly"/>
    <property type="evidence" value="ECO:0007669"/>
    <property type="project" value="UniProtKB-UniRule"/>
</dbReference>
<keyword evidence="7 9" id="KW-0539">Nucleus</keyword>
<dbReference type="GO" id="GO:0071004">
    <property type="term" value="C:U2-type prespliceosome"/>
    <property type="evidence" value="ECO:0007669"/>
    <property type="project" value="TreeGrafter"/>
</dbReference>
<dbReference type="GO" id="GO:0005689">
    <property type="term" value="C:U12-type spliceosomal complex"/>
    <property type="evidence" value="ECO:0007669"/>
    <property type="project" value="TreeGrafter"/>
</dbReference>
<dbReference type="GO" id="GO:0003723">
    <property type="term" value="F:RNA binding"/>
    <property type="evidence" value="ECO:0007669"/>
    <property type="project" value="UniProtKB-UniRule"/>
</dbReference>
<sequence>MSHPPELKKFINKKLSLKLNGSRHVQGILRGFDPFINLAIDECVEMATSGQQNNIRMVVIRGNGIIMLEALEQYKQRLFNREIRVLLPEALFLTMT</sequence>
<feature type="domain" description="Sm" evidence="10">
    <location>
        <begin position="2"/>
        <end position="74"/>
    </location>
</feature>
<reference evidence="11" key="1">
    <citation type="submission" date="2025-08" db="UniProtKB">
        <authorList>
            <consortium name="Ensembl"/>
        </authorList>
    </citation>
    <scope>IDENTIFICATION</scope>
</reference>
<dbReference type="AlphaFoldDB" id="A0A8D2H608"/>
<evidence type="ECO:0000256" key="6">
    <source>
        <dbReference type="ARBA" id="ARBA00023187"/>
    </source>
</evidence>
<dbReference type="GO" id="GO:0071011">
    <property type="term" value="C:precatalytic spliceosome"/>
    <property type="evidence" value="ECO:0007669"/>
    <property type="project" value="TreeGrafter"/>
</dbReference>
<dbReference type="GO" id="GO:0005687">
    <property type="term" value="C:U4 snRNP"/>
    <property type="evidence" value="ECO:0007669"/>
    <property type="project" value="TreeGrafter"/>
</dbReference>
<dbReference type="InterPro" id="IPR044641">
    <property type="entry name" value="Lsm7/SmG-like"/>
</dbReference>
<keyword evidence="3 9" id="KW-0507">mRNA processing</keyword>
<dbReference type="InterPro" id="IPR010920">
    <property type="entry name" value="LSM_dom_sf"/>
</dbReference>
<dbReference type="GO" id="GO:0005685">
    <property type="term" value="C:U1 snRNP"/>
    <property type="evidence" value="ECO:0007669"/>
    <property type="project" value="TreeGrafter"/>
</dbReference>
<dbReference type="InterPro" id="IPR001163">
    <property type="entry name" value="Sm_dom_euk/arc"/>
</dbReference>
<organism evidence="11 12">
    <name type="scientific">Urocitellus parryii</name>
    <name type="common">Arctic ground squirrel</name>
    <name type="synonym">Spermophilus parryii</name>
    <dbReference type="NCBI Taxonomy" id="9999"/>
    <lineage>
        <taxon>Eukaryota</taxon>
        <taxon>Metazoa</taxon>
        <taxon>Chordata</taxon>
        <taxon>Craniata</taxon>
        <taxon>Vertebrata</taxon>
        <taxon>Euteleostomi</taxon>
        <taxon>Mammalia</taxon>
        <taxon>Eutheria</taxon>
        <taxon>Euarchontoglires</taxon>
        <taxon>Glires</taxon>
        <taxon>Rodentia</taxon>
        <taxon>Sciuromorpha</taxon>
        <taxon>Sciuridae</taxon>
        <taxon>Xerinae</taxon>
        <taxon>Marmotini</taxon>
        <taxon>Urocitellus</taxon>
    </lineage>
</organism>
<dbReference type="PANTHER" id="PTHR10553:SF26">
    <property type="entry name" value="SMALL NUCLEAR RIBONUCLEOPROTEIN G-RELATED"/>
    <property type="match status" value="1"/>
</dbReference>
<evidence type="ECO:0000313" key="12">
    <source>
        <dbReference type="Proteomes" id="UP000694417"/>
    </source>
</evidence>
<evidence type="ECO:0000256" key="7">
    <source>
        <dbReference type="ARBA" id="ARBA00023242"/>
    </source>
</evidence>
<dbReference type="Gene3D" id="2.30.30.100">
    <property type="match status" value="1"/>
</dbReference>